<dbReference type="AlphaFoldDB" id="A0A0V8HIY3"/>
<dbReference type="NCBIfam" id="TIGR02898">
    <property type="entry name" value="spore_YhcN_YlaJ"/>
    <property type="match status" value="1"/>
</dbReference>
<feature type="signal peptide" evidence="2">
    <location>
        <begin position="1"/>
        <end position="18"/>
    </location>
</feature>
<dbReference type="EMBL" id="FMAU01000002">
    <property type="protein sequence ID" value="SCC03580.1"/>
    <property type="molecule type" value="Genomic_DNA"/>
</dbReference>
<reference evidence="4" key="1">
    <citation type="submission" date="2016-08" db="EMBL/GenBank/DDBJ databases">
        <authorList>
            <person name="Varghese N."/>
            <person name="Submissions Spin"/>
        </authorList>
    </citation>
    <scope>NUCLEOTIDE SEQUENCE [LARGE SCALE GENOMIC DNA]</scope>
    <source>
        <strain evidence="4">SGD-1123</strain>
    </source>
</reference>
<dbReference type="InterPro" id="IPR014247">
    <property type="entry name" value="Spore_lipoprot_YhcN/YlaJ"/>
</dbReference>
<dbReference type="GO" id="GO:0030435">
    <property type="term" value="P:sporulation resulting in formation of a cellular spore"/>
    <property type="evidence" value="ECO:0007669"/>
    <property type="project" value="InterPro"/>
</dbReference>
<evidence type="ECO:0000256" key="2">
    <source>
        <dbReference type="SAM" id="SignalP"/>
    </source>
</evidence>
<name>A0A0V8HIY3_9BACI</name>
<accession>A0A0V8HIY3</accession>
<proteinExistence type="predicted"/>
<keyword evidence="4" id="KW-1185">Reference proteome</keyword>
<feature type="region of interest" description="Disordered" evidence="1">
    <location>
        <begin position="156"/>
        <end position="200"/>
    </location>
</feature>
<organism evidence="3 4">
    <name type="scientific">[Bacillus] enclensis</name>
    <dbReference type="NCBI Taxonomy" id="1402860"/>
    <lineage>
        <taxon>Bacteria</taxon>
        <taxon>Bacillati</taxon>
        <taxon>Bacillota</taxon>
        <taxon>Bacilli</taxon>
        <taxon>Bacillales</taxon>
        <taxon>Bacillaceae</taxon>
        <taxon>Rossellomorea</taxon>
    </lineage>
</organism>
<keyword evidence="2" id="KW-0732">Signal</keyword>
<sequence length="200" mass="22245">MNKFISLLGIVLFLTACANNKEVGYNKNPQSDPNKPITVQDSNIQHVERKSGQQISKHLVNLTTRVPDVRDATAVVIGKYAFVGIDIDSNVERSEVGSIKYSVAEALKDDPYGAQAIVVADPDVNARLKEISKDIQRGEPVQGIMNELSDISGRLMPEIPRSLKQTDPENAPKQPKKKMNQTKENQLNKEQEDQSENHIE</sequence>
<gene>
    <name evidence="3" type="ORF">GA0061094_2005</name>
</gene>
<dbReference type="RefSeq" id="WP_032088987.1">
    <property type="nucleotide sequence ID" value="NZ_FMAU01000002.1"/>
</dbReference>
<feature type="chain" id="PRO_5014527715" evidence="2">
    <location>
        <begin position="19"/>
        <end position="200"/>
    </location>
</feature>
<dbReference type="InterPro" id="IPR019076">
    <property type="entry name" value="Spore_lipoprot_YhcN/YlaJ-like"/>
</dbReference>
<dbReference type="Proteomes" id="UP000181997">
    <property type="component" value="Unassembled WGS sequence"/>
</dbReference>
<protein>
    <submittedName>
        <fullName evidence="3">Sporulation lipoprotein, YhcN/YlaJ family</fullName>
    </submittedName>
</protein>
<evidence type="ECO:0000256" key="1">
    <source>
        <dbReference type="SAM" id="MobiDB-lite"/>
    </source>
</evidence>
<dbReference type="OrthoDB" id="2381329at2"/>
<feature type="compositionally biased region" description="Basic and acidic residues" evidence="1">
    <location>
        <begin position="186"/>
        <end position="200"/>
    </location>
</feature>
<dbReference type="Pfam" id="PF09580">
    <property type="entry name" value="Spore_YhcN_YlaJ"/>
    <property type="match status" value="1"/>
</dbReference>
<evidence type="ECO:0000313" key="3">
    <source>
        <dbReference type="EMBL" id="SCC03580.1"/>
    </source>
</evidence>
<keyword evidence="3" id="KW-0449">Lipoprotein</keyword>
<evidence type="ECO:0000313" key="4">
    <source>
        <dbReference type="Proteomes" id="UP000181997"/>
    </source>
</evidence>
<dbReference type="PROSITE" id="PS51257">
    <property type="entry name" value="PROKAR_LIPOPROTEIN"/>
    <property type="match status" value="1"/>
</dbReference>